<dbReference type="AlphaFoldDB" id="A0AAW6P8D7"/>
<dbReference type="CDD" id="cd06558">
    <property type="entry name" value="crotonase-like"/>
    <property type="match status" value="1"/>
</dbReference>
<accession>A0AAW6P8D7</accession>
<dbReference type="RefSeq" id="WP_276214815.1">
    <property type="nucleotide sequence ID" value="NZ_JARJLR010000246.1"/>
</dbReference>
<dbReference type="PANTHER" id="PTHR43802:SF1">
    <property type="entry name" value="IP11341P-RELATED"/>
    <property type="match status" value="1"/>
</dbReference>
<protein>
    <submittedName>
        <fullName evidence="2">Enoyl-CoA hydratase/isomerase family protein</fullName>
    </submittedName>
</protein>
<dbReference type="GO" id="GO:0003824">
    <property type="term" value="F:catalytic activity"/>
    <property type="evidence" value="ECO:0007669"/>
    <property type="project" value="UniProtKB-ARBA"/>
</dbReference>
<dbReference type="SUPFAM" id="SSF52096">
    <property type="entry name" value="ClpP/crotonase"/>
    <property type="match status" value="1"/>
</dbReference>
<reference evidence="2" key="1">
    <citation type="submission" date="2023-03" db="EMBL/GenBank/DDBJ databases">
        <title>Draft assemblies of triclosan tolerant bacteria isolated from returned activated sludge.</title>
        <authorList>
            <person name="Van Hamelsveld S."/>
        </authorList>
    </citation>
    <scope>NUCLEOTIDE SEQUENCE</scope>
    <source>
        <strain evidence="2">GW210015_S63</strain>
    </source>
</reference>
<name>A0AAW6P8D7_9PSED</name>
<comment type="similarity">
    <text evidence="1">Belongs to the enoyl-CoA hydratase/isomerase family.</text>
</comment>
<dbReference type="Pfam" id="PF00378">
    <property type="entry name" value="ECH_1"/>
    <property type="match status" value="1"/>
</dbReference>
<dbReference type="PANTHER" id="PTHR43802">
    <property type="entry name" value="ENOYL-COA HYDRATASE"/>
    <property type="match status" value="1"/>
</dbReference>
<dbReference type="EMBL" id="JARJLR010000246">
    <property type="protein sequence ID" value="MDF3842960.1"/>
    <property type="molecule type" value="Genomic_DNA"/>
</dbReference>
<organism evidence="2 3">
    <name type="scientific">Pseudomonas citronellolis</name>
    <dbReference type="NCBI Taxonomy" id="53408"/>
    <lineage>
        <taxon>Bacteria</taxon>
        <taxon>Pseudomonadati</taxon>
        <taxon>Pseudomonadota</taxon>
        <taxon>Gammaproteobacteria</taxon>
        <taxon>Pseudomonadales</taxon>
        <taxon>Pseudomonadaceae</taxon>
        <taxon>Pseudomonas</taxon>
    </lineage>
</organism>
<dbReference type="Proteomes" id="UP001220662">
    <property type="component" value="Unassembled WGS sequence"/>
</dbReference>
<dbReference type="InterPro" id="IPR029045">
    <property type="entry name" value="ClpP/crotonase-like_dom_sf"/>
</dbReference>
<evidence type="ECO:0000256" key="1">
    <source>
        <dbReference type="ARBA" id="ARBA00005254"/>
    </source>
</evidence>
<gene>
    <name evidence="2" type="ORF">P3W55_14710</name>
</gene>
<dbReference type="InterPro" id="IPR001753">
    <property type="entry name" value="Enoyl-CoA_hydra/iso"/>
</dbReference>
<sequence length="263" mass="29417">MSYETLIYETTPDHVATITINRPQALNAFTLQMRRDFDDVWRRIREDDDVHAVVLRAAEGRAFSTGADVKAAQTENIQASNNQWNMTDPGESFGPRANRVWKPVITAVHGLCCAGAFYWLNESDIIICSEDAQFFDPHVSYGLVCAVEPVGQSYRLPLQEVLRIALLGNDERVSAQTALRIGLVSEVVTLEKLWSRAHDLAAKIANKPPLAVQGTVRAIWESLDLPRKEALNMALRAAQIGLTLPKPTEHLEAMKHARTYEVR</sequence>
<evidence type="ECO:0000313" key="2">
    <source>
        <dbReference type="EMBL" id="MDF3842960.1"/>
    </source>
</evidence>
<comment type="caution">
    <text evidence="2">The sequence shown here is derived from an EMBL/GenBank/DDBJ whole genome shotgun (WGS) entry which is preliminary data.</text>
</comment>
<evidence type="ECO:0000313" key="3">
    <source>
        <dbReference type="Proteomes" id="UP001220662"/>
    </source>
</evidence>
<dbReference type="Gene3D" id="3.90.226.10">
    <property type="entry name" value="2-enoyl-CoA Hydratase, Chain A, domain 1"/>
    <property type="match status" value="1"/>
</dbReference>
<proteinExistence type="inferred from homology"/>